<evidence type="ECO:0000313" key="5">
    <source>
        <dbReference type="Proteomes" id="UP001589709"/>
    </source>
</evidence>
<dbReference type="RefSeq" id="WP_381346215.1">
    <property type="nucleotide sequence ID" value="NZ_JBHMCY010000022.1"/>
</dbReference>
<dbReference type="Gene3D" id="1.10.10.10">
    <property type="entry name" value="Winged helix-like DNA-binding domain superfamily/Winged helix DNA-binding domain"/>
    <property type="match status" value="1"/>
</dbReference>
<gene>
    <name evidence="4" type="ORF">ACFF45_14175</name>
</gene>
<feature type="domain" description="ANTAR" evidence="3">
    <location>
        <begin position="32"/>
        <end position="88"/>
    </location>
</feature>
<dbReference type="InterPro" id="IPR005561">
    <property type="entry name" value="ANTAR"/>
</dbReference>
<evidence type="ECO:0000256" key="1">
    <source>
        <dbReference type="ARBA" id="ARBA00023015"/>
    </source>
</evidence>
<dbReference type="InterPro" id="IPR029016">
    <property type="entry name" value="GAF-like_dom_sf"/>
</dbReference>
<proteinExistence type="predicted"/>
<evidence type="ECO:0000313" key="4">
    <source>
        <dbReference type="EMBL" id="MFB9463820.1"/>
    </source>
</evidence>
<sequence length="289" mass="31636">MTQLPWQPHERAASVNPSAIDPARRARLLPQEELDARNRWLGHDGVSRAQEVLLKRYRLTSGDEAFALLRGASQRSNVKLHTLADAVVRTPAPDHDAARWFPGRPRYSPPRLPGLTLDPGSRGSQGAVLKAVLHRTLSITQTPMGNVQLAEDDRLHLARHTGLNKYFTDFFAFVDAPTTACSQAAAERRQVTVRDVATADVFDEASRHAILQAGSRAAHSVPLADHRGVVWGMVSSHHARPLVGFTRAQLTALQRTGSDTGRWLSWHWHTVVLDALEDLHAAAAGGADG</sequence>
<reference evidence="4 5" key="1">
    <citation type="submission" date="2024-09" db="EMBL/GenBank/DDBJ databases">
        <authorList>
            <person name="Sun Q."/>
            <person name="Mori K."/>
        </authorList>
    </citation>
    <scope>NUCLEOTIDE SEQUENCE [LARGE SCALE GENOMIC DNA]</scope>
    <source>
        <strain evidence="4 5">JCM 6917</strain>
    </source>
</reference>
<dbReference type="Gene3D" id="3.30.450.40">
    <property type="match status" value="1"/>
</dbReference>
<dbReference type="Pfam" id="PF01590">
    <property type="entry name" value="GAF"/>
    <property type="match status" value="1"/>
</dbReference>
<accession>A0ABV5N0K6</accession>
<dbReference type="Pfam" id="PF03861">
    <property type="entry name" value="ANTAR"/>
    <property type="match status" value="1"/>
</dbReference>
<dbReference type="Proteomes" id="UP001589709">
    <property type="component" value="Unassembled WGS sequence"/>
</dbReference>
<comment type="caution">
    <text evidence="4">The sequence shown here is derived from an EMBL/GenBank/DDBJ whole genome shotgun (WGS) entry which is preliminary data.</text>
</comment>
<dbReference type="SUPFAM" id="SSF55781">
    <property type="entry name" value="GAF domain-like"/>
    <property type="match status" value="1"/>
</dbReference>
<protein>
    <submittedName>
        <fullName evidence="4">GAF and ANTAR domain-containing protein</fullName>
    </submittedName>
</protein>
<dbReference type="InterPro" id="IPR036388">
    <property type="entry name" value="WH-like_DNA-bd_sf"/>
</dbReference>
<keyword evidence="1" id="KW-0805">Transcription regulation</keyword>
<dbReference type="InterPro" id="IPR003018">
    <property type="entry name" value="GAF"/>
</dbReference>
<name>A0ABV5N0K6_9ACTN</name>
<organism evidence="4 5">
    <name type="scientific">Streptomyces cinereospinus</name>
    <dbReference type="NCBI Taxonomy" id="285561"/>
    <lineage>
        <taxon>Bacteria</taxon>
        <taxon>Bacillati</taxon>
        <taxon>Actinomycetota</taxon>
        <taxon>Actinomycetes</taxon>
        <taxon>Kitasatosporales</taxon>
        <taxon>Streptomycetaceae</taxon>
        <taxon>Streptomyces</taxon>
    </lineage>
</organism>
<dbReference type="SMART" id="SM01012">
    <property type="entry name" value="ANTAR"/>
    <property type="match status" value="1"/>
</dbReference>
<keyword evidence="5" id="KW-1185">Reference proteome</keyword>
<evidence type="ECO:0000259" key="3">
    <source>
        <dbReference type="SMART" id="SM01012"/>
    </source>
</evidence>
<evidence type="ECO:0000256" key="2">
    <source>
        <dbReference type="ARBA" id="ARBA00023163"/>
    </source>
</evidence>
<keyword evidence="2" id="KW-0804">Transcription</keyword>
<dbReference type="EMBL" id="JBHMCY010000022">
    <property type="protein sequence ID" value="MFB9463820.1"/>
    <property type="molecule type" value="Genomic_DNA"/>
</dbReference>